<name>A0AAV2RLX9_MEGNR</name>
<feature type="transmembrane region" description="Helical" evidence="5">
    <location>
        <begin position="261"/>
        <end position="277"/>
    </location>
</feature>
<keyword evidence="3 5" id="KW-1133">Transmembrane helix</keyword>
<dbReference type="Proteomes" id="UP001497623">
    <property type="component" value="Unassembled WGS sequence"/>
</dbReference>
<dbReference type="SUPFAM" id="SSF103473">
    <property type="entry name" value="MFS general substrate transporter"/>
    <property type="match status" value="1"/>
</dbReference>
<protein>
    <recommendedName>
        <fullName evidence="8">Major facilitator superfamily (MFS) profile domain-containing protein</fullName>
    </recommendedName>
</protein>
<feature type="non-terminal residue" evidence="6">
    <location>
        <position position="1"/>
    </location>
</feature>
<comment type="caution">
    <text evidence="6">The sequence shown here is derived from an EMBL/GenBank/DDBJ whole genome shotgun (WGS) entry which is preliminary data.</text>
</comment>
<dbReference type="PANTHER" id="PTHR23507">
    <property type="entry name" value="ZGC:174356"/>
    <property type="match status" value="1"/>
</dbReference>
<feature type="transmembrane region" description="Helical" evidence="5">
    <location>
        <begin position="125"/>
        <end position="152"/>
    </location>
</feature>
<dbReference type="EMBL" id="CAXKWB010027509">
    <property type="protein sequence ID" value="CAL4131865.1"/>
    <property type="molecule type" value="Genomic_DNA"/>
</dbReference>
<accession>A0AAV2RLX9</accession>
<evidence type="ECO:0000256" key="4">
    <source>
        <dbReference type="ARBA" id="ARBA00023136"/>
    </source>
</evidence>
<dbReference type="AlphaFoldDB" id="A0AAV2RLX9"/>
<feature type="non-terminal residue" evidence="6">
    <location>
        <position position="440"/>
    </location>
</feature>
<feature type="transmembrane region" description="Helical" evidence="5">
    <location>
        <begin position="72"/>
        <end position="89"/>
    </location>
</feature>
<dbReference type="PANTHER" id="PTHR23507:SF1">
    <property type="entry name" value="FI18259P1-RELATED"/>
    <property type="match status" value="1"/>
</dbReference>
<evidence type="ECO:0008006" key="8">
    <source>
        <dbReference type="Google" id="ProtNLM"/>
    </source>
</evidence>
<reference evidence="6 7" key="1">
    <citation type="submission" date="2024-05" db="EMBL/GenBank/DDBJ databases">
        <authorList>
            <person name="Wallberg A."/>
        </authorList>
    </citation>
    <scope>NUCLEOTIDE SEQUENCE [LARGE SCALE GENOMIC DNA]</scope>
</reference>
<dbReference type="Gene3D" id="1.20.1250.20">
    <property type="entry name" value="MFS general substrate transporter like domains"/>
    <property type="match status" value="1"/>
</dbReference>
<evidence type="ECO:0000313" key="6">
    <source>
        <dbReference type="EMBL" id="CAL4131865.1"/>
    </source>
</evidence>
<comment type="subcellular location">
    <subcellularLocation>
        <location evidence="1">Membrane</location>
        <topology evidence="1">Multi-pass membrane protein</topology>
    </subcellularLocation>
</comment>
<organism evidence="6 7">
    <name type="scientific">Meganyctiphanes norvegica</name>
    <name type="common">Northern krill</name>
    <name type="synonym">Thysanopoda norvegica</name>
    <dbReference type="NCBI Taxonomy" id="48144"/>
    <lineage>
        <taxon>Eukaryota</taxon>
        <taxon>Metazoa</taxon>
        <taxon>Ecdysozoa</taxon>
        <taxon>Arthropoda</taxon>
        <taxon>Crustacea</taxon>
        <taxon>Multicrustacea</taxon>
        <taxon>Malacostraca</taxon>
        <taxon>Eumalacostraca</taxon>
        <taxon>Eucarida</taxon>
        <taxon>Euphausiacea</taxon>
        <taxon>Euphausiidae</taxon>
        <taxon>Meganyctiphanes</taxon>
    </lineage>
</organism>
<proteinExistence type="predicted"/>
<evidence type="ECO:0000256" key="1">
    <source>
        <dbReference type="ARBA" id="ARBA00004141"/>
    </source>
</evidence>
<keyword evidence="2 5" id="KW-0812">Transmembrane</keyword>
<evidence type="ECO:0000256" key="2">
    <source>
        <dbReference type="ARBA" id="ARBA00022692"/>
    </source>
</evidence>
<dbReference type="InterPro" id="IPR036259">
    <property type="entry name" value="MFS_trans_sf"/>
</dbReference>
<dbReference type="GO" id="GO:0016020">
    <property type="term" value="C:membrane"/>
    <property type="evidence" value="ECO:0007669"/>
    <property type="project" value="UniProtKB-SubCell"/>
</dbReference>
<keyword evidence="4 5" id="KW-0472">Membrane</keyword>
<dbReference type="Pfam" id="PF07690">
    <property type="entry name" value="MFS_1"/>
    <property type="match status" value="1"/>
</dbReference>
<feature type="transmembrane region" description="Helical" evidence="5">
    <location>
        <begin position="164"/>
        <end position="186"/>
    </location>
</feature>
<feature type="transmembrane region" description="Helical" evidence="5">
    <location>
        <begin position="96"/>
        <end position="119"/>
    </location>
</feature>
<evidence type="ECO:0000256" key="3">
    <source>
        <dbReference type="ARBA" id="ARBA00022989"/>
    </source>
</evidence>
<sequence>SLLKNITIEPILFLYYIGWYQVMYVGENFRLERYCRVSLDKGEECNNLGDGTDEDLEVAVQKLENQFLVYESYISVVMTVILLMFIASWSDKHGRLVPIVMALGGWILYFVVYVLAILFPSWSAWVLLLASFLRSIGGGAWMMLMASYAYIADISTEVNRTTRMAIMMFIKGFGMSAGTALGPILYDSSGYALVYLVSILLFTICIIWSYCVIPHRPNTSEEYTKTKSKCERIMTIPRKLKQNFLDLINTSVRKRSRYSRFLLNYLVFLMLLGNNSFPKKMYVWCRILLKWDIDEYSLYSVVDQLMCSIAMFLVTPLIKFLQFHDCITGALLQLTLFCKTLAFGLLTNSSQWYVLYVFTVVPQWIPSICIRSLLSKQCSPDEVGRVFSLLAVCECMWPIVENSLYGAVYAATVDVYPSAIHLVESLHGVIVITSFLGIHL</sequence>
<dbReference type="InterPro" id="IPR011701">
    <property type="entry name" value="MFS"/>
</dbReference>
<keyword evidence="7" id="KW-1185">Reference proteome</keyword>
<gene>
    <name evidence="6" type="ORF">MNOR_LOCUS26901</name>
</gene>
<feature type="transmembrane region" description="Helical" evidence="5">
    <location>
        <begin position="192"/>
        <end position="213"/>
    </location>
</feature>
<evidence type="ECO:0000256" key="5">
    <source>
        <dbReference type="SAM" id="Phobius"/>
    </source>
</evidence>
<dbReference type="GO" id="GO:0022857">
    <property type="term" value="F:transmembrane transporter activity"/>
    <property type="evidence" value="ECO:0007669"/>
    <property type="project" value="InterPro"/>
</dbReference>
<evidence type="ECO:0000313" key="7">
    <source>
        <dbReference type="Proteomes" id="UP001497623"/>
    </source>
</evidence>